<feature type="compositionally biased region" description="Polar residues" evidence="1">
    <location>
        <begin position="525"/>
        <end position="536"/>
    </location>
</feature>
<keyword evidence="3" id="KW-1185">Reference proteome</keyword>
<feature type="compositionally biased region" description="Low complexity" evidence="1">
    <location>
        <begin position="274"/>
        <end position="284"/>
    </location>
</feature>
<feature type="region of interest" description="Disordered" evidence="1">
    <location>
        <begin position="684"/>
        <end position="714"/>
    </location>
</feature>
<feature type="compositionally biased region" description="Polar residues" evidence="1">
    <location>
        <begin position="632"/>
        <end position="645"/>
    </location>
</feature>
<accession>A0AAD7YET3</accession>
<evidence type="ECO:0000313" key="2">
    <source>
        <dbReference type="EMBL" id="KAJ8712558.1"/>
    </source>
</evidence>
<feature type="region of interest" description="Disordered" evidence="1">
    <location>
        <begin position="509"/>
        <end position="546"/>
    </location>
</feature>
<reference evidence="2" key="1">
    <citation type="submission" date="2023-03" db="EMBL/GenBank/DDBJ databases">
        <title>Chromosome-level genomes of two armyworms, Mythimna separata and Mythimna loreyi, provide insights into the biosynthesis and reception of sex pheromones.</title>
        <authorList>
            <person name="Zhao H."/>
        </authorList>
    </citation>
    <scope>NUCLEOTIDE SEQUENCE</scope>
    <source>
        <strain evidence="2">BeijingLab</strain>
        <tissue evidence="2">Pupa</tissue>
    </source>
</reference>
<proteinExistence type="predicted"/>
<organism evidence="2 3">
    <name type="scientific">Mythimna separata</name>
    <name type="common">Oriental armyworm</name>
    <name type="synonym">Pseudaletia separata</name>
    <dbReference type="NCBI Taxonomy" id="271217"/>
    <lineage>
        <taxon>Eukaryota</taxon>
        <taxon>Metazoa</taxon>
        <taxon>Ecdysozoa</taxon>
        <taxon>Arthropoda</taxon>
        <taxon>Hexapoda</taxon>
        <taxon>Insecta</taxon>
        <taxon>Pterygota</taxon>
        <taxon>Neoptera</taxon>
        <taxon>Endopterygota</taxon>
        <taxon>Lepidoptera</taxon>
        <taxon>Glossata</taxon>
        <taxon>Ditrysia</taxon>
        <taxon>Noctuoidea</taxon>
        <taxon>Noctuidae</taxon>
        <taxon>Noctuinae</taxon>
        <taxon>Hadenini</taxon>
        <taxon>Mythimna</taxon>
    </lineage>
</organism>
<gene>
    <name evidence="2" type="ORF">PYW07_005400</name>
</gene>
<name>A0AAD7YET3_MYTSE</name>
<feature type="compositionally biased region" description="Polar residues" evidence="1">
    <location>
        <begin position="255"/>
        <end position="269"/>
    </location>
</feature>
<dbReference type="AlphaFoldDB" id="A0AAD7YET3"/>
<dbReference type="Proteomes" id="UP001231518">
    <property type="component" value="Chromosome 17"/>
</dbReference>
<sequence length="752" mass="80007">MALDKQKILNELGSVVNQLQSADCGCMGKLFSNSNQPNQNGGFPANDGCMRGCCHGHSCGHHGYNAPGAGEPFSGNQNCMGYCNPPKLFADTYNYLNNNLMQPAVKEVYNDLKSISPANTMMNNPMGAQMGLSPANPVAQGGMGGQMGMLPGNPTAHGAMGGQMGNMAQNQMPGGTMGNQNAMSHHNHGPNVRFANSNMGNSNMQMSNPNNQQQMGQPTPMSGMGPNIVNMMMGDAAAQRASNPNQGGPQGGNNATLGQHSGGMPSNNPGRPANMGMNNMGQGNPGTPMQHPNPQYTHPNMYTNMQGNTINGNMGQMNPGTPQMQGMNPAQQQMKAQNPGYGQHNAGMAKFNEMFPGVMQGGDLGFDPMAIAIQMNPANQQKAAMDTMQKMMMSNGKGVDANSPLLQPVINATNAAMANIAQTPTNQAPGQHNMVPTSMQQPIPVNAGAAPVQNNQVPPQQAYTALTGAPTMNQQQVPQQQQQYQGQYQQQLVDPRTGAVVPGTLPTVYETSETPNARQEGLPPSSATLTTQQSNKEPIYPVDNSRNIPPAHFNKVKYQQYNTLGQPVDLTPADMYRHSEPVLPQTLSPQAYSNVKATVSKTSLMGNKPLGRTPSRGQLQQIYNNYKGSHSYTQQNIRSDNNGASYSDGHLNVTQGNVVPQTPIEKFGGDTAAKHAMNNAAYAAGNKPGQGDIPAANKPIGDAPPADVGKTPKVRNGLQDMKYTSYAKSAAWSFHGATPAPYSSTYRFQYRV</sequence>
<evidence type="ECO:0000256" key="1">
    <source>
        <dbReference type="SAM" id="MobiDB-lite"/>
    </source>
</evidence>
<protein>
    <submittedName>
        <fullName evidence="2">Uncharacterized protein</fullName>
    </submittedName>
</protein>
<dbReference type="EMBL" id="JARGEI010000021">
    <property type="protein sequence ID" value="KAJ8712558.1"/>
    <property type="molecule type" value="Genomic_DNA"/>
</dbReference>
<feature type="region of interest" description="Disordered" evidence="1">
    <location>
        <begin position="632"/>
        <end position="656"/>
    </location>
</feature>
<feature type="region of interest" description="Disordered" evidence="1">
    <location>
        <begin position="238"/>
        <end position="284"/>
    </location>
</feature>
<comment type="caution">
    <text evidence="2">The sequence shown here is derived from an EMBL/GenBank/DDBJ whole genome shotgun (WGS) entry which is preliminary data.</text>
</comment>
<evidence type="ECO:0000313" key="3">
    <source>
        <dbReference type="Proteomes" id="UP001231518"/>
    </source>
</evidence>